<evidence type="ECO:0000256" key="7">
    <source>
        <dbReference type="ARBA" id="ARBA00023136"/>
    </source>
</evidence>
<evidence type="ECO:0000256" key="2">
    <source>
        <dbReference type="ARBA" id="ARBA00009749"/>
    </source>
</evidence>
<feature type="transmembrane region" description="Helical" evidence="9">
    <location>
        <begin position="108"/>
        <end position="127"/>
    </location>
</feature>
<dbReference type="SUPFAM" id="SSF161093">
    <property type="entry name" value="MgtE membrane domain-like"/>
    <property type="match status" value="1"/>
</dbReference>
<name>A0A7X6IBV2_9BACT</name>
<dbReference type="PANTHER" id="PTHR41394">
    <property type="entry name" value="MAGNESIUM TRANSPORTER MGTE"/>
    <property type="match status" value="1"/>
</dbReference>
<organism evidence="11 12">
    <name type="scientific">Candidatus Manganitrophus noduliformans</name>
    <dbReference type="NCBI Taxonomy" id="2606439"/>
    <lineage>
        <taxon>Bacteria</taxon>
        <taxon>Pseudomonadati</taxon>
        <taxon>Nitrospirota</taxon>
        <taxon>Nitrospiria</taxon>
        <taxon>Candidatus Troglogloeales</taxon>
        <taxon>Candidatus Manganitrophaceae</taxon>
        <taxon>Candidatus Manganitrophus</taxon>
    </lineage>
</organism>
<keyword evidence="7 9" id="KW-0472">Membrane</keyword>
<feature type="compositionally biased region" description="Basic and acidic residues" evidence="8">
    <location>
        <begin position="12"/>
        <end position="22"/>
    </location>
</feature>
<comment type="similarity">
    <text evidence="2">Belongs to the SLC41A transporter family.</text>
</comment>
<keyword evidence="3" id="KW-0813">Transport</keyword>
<evidence type="ECO:0000256" key="4">
    <source>
        <dbReference type="ARBA" id="ARBA00022692"/>
    </source>
</evidence>
<dbReference type="AlphaFoldDB" id="A0A7X6IBV2"/>
<reference evidence="11 12" key="1">
    <citation type="journal article" date="2020" name="Nature">
        <title>Bacterial chemolithoautotrophy via manganese oxidation.</title>
        <authorList>
            <person name="Yu H."/>
            <person name="Leadbetter J.R."/>
        </authorList>
    </citation>
    <scope>NUCLEOTIDE SEQUENCE [LARGE SCALE GENOMIC DNA]</scope>
    <source>
        <strain evidence="11 12">Mn-1</strain>
    </source>
</reference>
<evidence type="ECO:0000256" key="3">
    <source>
        <dbReference type="ARBA" id="ARBA00022448"/>
    </source>
</evidence>
<feature type="transmembrane region" description="Helical" evidence="9">
    <location>
        <begin position="175"/>
        <end position="193"/>
    </location>
</feature>
<evidence type="ECO:0000256" key="5">
    <source>
        <dbReference type="ARBA" id="ARBA00022842"/>
    </source>
</evidence>
<accession>A0A7X6IBV2</accession>
<comment type="caution">
    <text evidence="11">The sequence shown here is derived from an EMBL/GenBank/DDBJ whole genome shotgun (WGS) entry which is preliminary data.</text>
</comment>
<evidence type="ECO:0000256" key="9">
    <source>
        <dbReference type="SAM" id="Phobius"/>
    </source>
</evidence>
<sequence length="194" mass="20850">MSKISIVSPGSAEKRQAPETRWRPPPIRRTRDRLPWLLVGLIGSFIATFIMSRFEGLLSARVAVSFFVPGIVYLADAIGTQTEAVAVRGLSLSHLSLRHLLGSELRTGFLIGLSLAGFSVPAIWLAFGDFPLALAVGLAIITAGTIATTVGLFLPWLLSRLGKDPAFGAGPTATILQDVLSILIYFLIVQVLLR</sequence>
<feature type="region of interest" description="Disordered" evidence="8">
    <location>
        <begin position="1"/>
        <end position="24"/>
    </location>
</feature>
<dbReference type="GO" id="GO:0016020">
    <property type="term" value="C:membrane"/>
    <property type="evidence" value="ECO:0007669"/>
    <property type="project" value="UniProtKB-SubCell"/>
</dbReference>
<evidence type="ECO:0000256" key="8">
    <source>
        <dbReference type="SAM" id="MobiDB-lite"/>
    </source>
</evidence>
<dbReference type="Gene3D" id="1.10.357.20">
    <property type="entry name" value="SLC41 divalent cation transporters, integral membrane domain"/>
    <property type="match status" value="1"/>
</dbReference>
<keyword evidence="4 9" id="KW-0812">Transmembrane</keyword>
<dbReference type="PANTHER" id="PTHR41394:SF5">
    <property type="entry name" value="SLC41A_MGTE INTEGRAL MEMBRANE DOMAIN-CONTAINING PROTEIN"/>
    <property type="match status" value="1"/>
</dbReference>
<dbReference type="EMBL" id="VTOW01000002">
    <property type="protein sequence ID" value="NKE71784.1"/>
    <property type="molecule type" value="Genomic_DNA"/>
</dbReference>
<feature type="transmembrane region" description="Helical" evidence="9">
    <location>
        <begin position="66"/>
        <end position="87"/>
    </location>
</feature>
<evidence type="ECO:0000259" key="10">
    <source>
        <dbReference type="Pfam" id="PF01769"/>
    </source>
</evidence>
<proteinExistence type="inferred from homology"/>
<evidence type="ECO:0000256" key="6">
    <source>
        <dbReference type="ARBA" id="ARBA00022989"/>
    </source>
</evidence>
<feature type="transmembrane region" description="Helical" evidence="9">
    <location>
        <begin position="34"/>
        <end position="54"/>
    </location>
</feature>
<evidence type="ECO:0000313" key="11">
    <source>
        <dbReference type="EMBL" id="NKE71784.1"/>
    </source>
</evidence>
<keyword evidence="5" id="KW-0460">Magnesium</keyword>
<feature type="domain" description="SLC41A/MgtE integral membrane" evidence="10">
    <location>
        <begin position="68"/>
        <end position="188"/>
    </location>
</feature>
<dbReference type="RefSeq" id="WP_168060729.1">
    <property type="nucleotide sequence ID" value="NZ_VTOW01000002.1"/>
</dbReference>
<evidence type="ECO:0000256" key="1">
    <source>
        <dbReference type="ARBA" id="ARBA00004141"/>
    </source>
</evidence>
<keyword evidence="12" id="KW-1185">Reference proteome</keyword>
<dbReference type="GO" id="GO:0008324">
    <property type="term" value="F:monoatomic cation transmembrane transporter activity"/>
    <property type="evidence" value="ECO:0007669"/>
    <property type="project" value="InterPro"/>
</dbReference>
<dbReference type="Proteomes" id="UP000534783">
    <property type="component" value="Unassembled WGS sequence"/>
</dbReference>
<evidence type="ECO:0000313" key="12">
    <source>
        <dbReference type="Proteomes" id="UP000534783"/>
    </source>
</evidence>
<keyword evidence="6 9" id="KW-1133">Transmembrane helix</keyword>
<comment type="subcellular location">
    <subcellularLocation>
        <location evidence="1">Membrane</location>
        <topology evidence="1">Multi-pass membrane protein</topology>
    </subcellularLocation>
</comment>
<gene>
    <name evidence="11" type="ORF">MNODULE_13635</name>
</gene>
<dbReference type="Pfam" id="PF01769">
    <property type="entry name" value="MgtE"/>
    <property type="match status" value="1"/>
</dbReference>
<protein>
    <submittedName>
        <fullName evidence="11">Magnesium transporter</fullName>
    </submittedName>
</protein>
<feature type="transmembrane region" description="Helical" evidence="9">
    <location>
        <begin position="133"/>
        <end position="154"/>
    </location>
</feature>
<dbReference type="InterPro" id="IPR036739">
    <property type="entry name" value="SLC41_membr_dom_sf"/>
</dbReference>
<dbReference type="InterPro" id="IPR006667">
    <property type="entry name" value="SLC41_membr_dom"/>
</dbReference>